<comment type="caution">
    <text evidence="1">The sequence shown here is derived from an EMBL/GenBank/DDBJ whole genome shotgun (WGS) entry which is preliminary data.</text>
</comment>
<evidence type="ECO:0000313" key="2">
    <source>
        <dbReference type="Proteomes" id="UP000284706"/>
    </source>
</evidence>
<name>A0A409YMR9_9AGAR</name>
<dbReference type="AlphaFoldDB" id="A0A409YMR9"/>
<dbReference type="Proteomes" id="UP000284706">
    <property type="component" value="Unassembled WGS sequence"/>
</dbReference>
<reference evidence="1 2" key="1">
    <citation type="journal article" date="2018" name="Evol. Lett.">
        <title>Horizontal gene cluster transfer increased hallucinogenic mushroom diversity.</title>
        <authorList>
            <person name="Reynolds H.T."/>
            <person name="Vijayakumar V."/>
            <person name="Gluck-Thaler E."/>
            <person name="Korotkin H.B."/>
            <person name="Matheny P.B."/>
            <person name="Slot J.C."/>
        </authorList>
    </citation>
    <scope>NUCLEOTIDE SEQUENCE [LARGE SCALE GENOMIC DNA]</scope>
    <source>
        <strain evidence="1 2">SRW20</strain>
    </source>
</reference>
<dbReference type="InParanoid" id="A0A409YMR9"/>
<evidence type="ECO:0000313" key="1">
    <source>
        <dbReference type="EMBL" id="PPR04377.1"/>
    </source>
</evidence>
<organism evidence="1 2">
    <name type="scientific">Gymnopilus dilepis</name>
    <dbReference type="NCBI Taxonomy" id="231916"/>
    <lineage>
        <taxon>Eukaryota</taxon>
        <taxon>Fungi</taxon>
        <taxon>Dikarya</taxon>
        <taxon>Basidiomycota</taxon>
        <taxon>Agaricomycotina</taxon>
        <taxon>Agaricomycetes</taxon>
        <taxon>Agaricomycetidae</taxon>
        <taxon>Agaricales</taxon>
        <taxon>Agaricineae</taxon>
        <taxon>Hymenogastraceae</taxon>
        <taxon>Gymnopilus</taxon>
    </lineage>
</organism>
<keyword evidence="2" id="KW-1185">Reference proteome</keyword>
<accession>A0A409YMR9</accession>
<dbReference type="EMBL" id="NHYE01000633">
    <property type="protein sequence ID" value="PPR04377.1"/>
    <property type="molecule type" value="Genomic_DNA"/>
</dbReference>
<proteinExistence type="predicted"/>
<gene>
    <name evidence="1" type="ORF">CVT26_004216</name>
</gene>
<sequence>MASRRRVRTLVAASSSLVFTCRAQLRRIYSTSRLHGSPLQRALRLVKEPLLRQILGTRPSHLQFFGVTASPLPAVADNPLGLHLPDPLPAVAGTTLWGCASPLRSFGASSLPCRQLFGVSPFLSTRLHKPLGSRASHPLPPSPPRNLRGRACPTLSPSQPAPHTITASLPPLAFPGHYVTGSPPPSTHEFLGLRLCDHLSFAACTTRRRRLLPLVTWSPFLRLLLPIQLPRLPAASFAHDPPPSISCLASRSLDVIT</sequence>
<protein>
    <submittedName>
        <fullName evidence="1">Uncharacterized protein</fullName>
    </submittedName>
</protein>